<dbReference type="Proteomes" id="UP000050761">
    <property type="component" value="Unassembled WGS sequence"/>
</dbReference>
<evidence type="ECO:0000259" key="4">
    <source>
        <dbReference type="Pfam" id="PF04998"/>
    </source>
</evidence>
<keyword evidence="5" id="KW-1185">Reference proteome</keyword>
<dbReference type="Pfam" id="PF04998">
    <property type="entry name" value="RNA_pol_Rpb1_5"/>
    <property type="match status" value="1"/>
</dbReference>
<dbReference type="EC" id="2.7.7.6" evidence="1"/>
<dbReference type="PANTHER" id="PTHR48446:SF1">
    <property type="entry name" value="DNA-DIRECTED RNA POLYMERASE SUBUNIT BETA' N-TERMINAL SECTION"/>
    <property type="match status" value="1"/>
</dbReference>
<organism evidence="5 6">
    <name type="scientific">Heligmosomoides polygyrus</name>
    <name type="common">Parasitic roundworm</name>
    <dbReference type="NCBI Taxonomy" id="6339"/>
    <lineage>
        <taxon>Eukaryota</taxon>
        <taxon>Metazoa</taxon>
        <taxon>Ecdysozoa</taxon>
        <taxon>Nematoda</taxon>
        <taxon>Chromadorea</taxon>
        <taxon>Rhabditida</taxon>
        <taxon>Rhabditina</taxon>
        <taxon>Rhabditomorpha</taxon>
        <taxon>Strongyloidea</taxon>
        <taxon>Heligmosomidae</taxon>
        <taxon>Heligmosomoides</taxon>
    </lineage>
</organism>
<evidence type="ECO:0000256" key="1">
    <source>
        <dbReference type="ARBA" id="ARBA00012418"/>
    </source>
</evidence>
<dbReference type="AlphaFoldDB" id="A0A183FBK9"/>
<proteinExistence type="predicted"/>
<dbReference type="SUPFAM" id="SSF64484">
    <property type="entry name" value="beta and beta-prime subunits of DNA dependent RNA-polymerase"/>
    <property type="match status" value="1"/>
</dbReference>
<dbReference type="Gene3D" id="6.10.250.2940">
    <property type="match status" value="1"/>
</dbReference>
<feature type="domain" description="RNA polymerase Rpb1" evidence="4">
    <location>
        <begin position="1"/>
        <end position="101"/>
    </location>
</feature>
<dbReference type="GO" id="GO:0003899">
    <property type="term" value="F:DNA-directed RNA polymerase activity"/>
    <property type="evidence" value="ECO:0007669"/>
    <property type="project" value="UniProtKB-EC"/>
</dbReference>
<dbReference type="InterPro" id="IPR015700">
    <property type="entry name" value="RPC1"/>
</dbReference>
<keyword evidence="2" id="KW-0479">Metal-binding</keyword>
<dbReference type="GO" id="GO:0006351">
    <property type="term" value="P:DNA-templated transcription"/>
    <property type="evidence" value="ECO:0007669"/>
    <property type="project" value="InterPro"/>
</dbReference>
<evidence type="ECO:0000256" key="3">
    <source>
        <dbReference type="ARBA" id="ARBA00022833"/>
    </source>
</evidence>
<evidence type="ECO:0000313" key="5">
    <source>
        <dbReference type="Proteomes" id="UP000050761"/>
    </source>
</evidence>
<accession>A0A183FBK9</accession>
<evidence type="ECO:0000313" key="6">
    <source>
        <dbReference type="WBParaSite" id="HPBE_0000355101-mRNA-1"/>
    </source>
</evidence>
<keyword evidence="3" id="KW-0862">Zinc</keyword>
<dbReference type="GO" id="GO:0046872">
    <property type="term" value="F:metal ion binding"/>
    <property type="evidence" value="ECO:0007669"/>
    <property type="project" value="UniProtKB-KW"/>
</dbReference>
<protein>
    <recommendedName>
        <fullName evidence="1">DNA-directed RNA polymerase</fullName>
        <ecNumber evidence="1">2.7.7.6</ecNumber>
    </recommendedName>
</protein>
<dbReference type="PANTHER" id="PTHR48446">
    <property type="entry name" value="DNA-DIRECTED RNA POLYMERASE SUBUNIT BETA' N-TERMINAL SECTION"/>
    <property type="match status" value="1"/>
</dbReference>
<name>A0A183FBK9_HELPZ</name>
<evidence type="ECO:0000256" key="2">
    <source>
        <dbReference type="ARBA" id="ARBA00022723"/>
    </source>
</evidence>
<dbReference type="GO" id="GO:0003677">
    <property type="term" value="F:DNA binding"/>
    <property type="evidence" value="ECO:0007669"/>
    <property type="project" value="InterPro"/>
</dbReference>
<dbReference type="Gene3D" id="6.20.50.80">
    <property type="match status" value="1"/>
</dbReference>
<reference evidence="6" key="1">
    <citation type="submission" date="2019-09" db="UniProtKB">
        <authorList>
            <consortium name="WormBaseParasite"/>
        </authorList>
    </citation>
    <scope>IDENTIFICATION</scope>
</reference>
<sequence length="211" mass="23867">LVDTAVKTAETGYMQRRLVKCLEDLCASYDGTVRSSVGDIVEFVFGEDGLGRLSFTESYYSSMKFCSVLDPALMEAKNGSVIDFTHQLEHTLAKTILDAELGRAHPRFRDQLEKFVGEVISKTTTIYKTRQFCSSHPKGFVRSCRFFSCSHIIYELNFSFQFSYLVGHISYSRQCSDPKSACFSSFLTFEQVIVGWPGCRMSRSSFTELCS</sequence>
<dbReference type="WBParaSite" id="HPBE_0000355101-mRNA-1">
    <property type="protein sequence ID" value="HPBE_0000355101-mRNA-1"/>
    <property type="gene ID" value="HPBE_0000355101"/>
</dbReference>
<dbReference type="InterPro" id="IPR007081">
    <property type="entry name" value="RNA_pol_Rpb1_5"/>
</dbReference>